<reference evidence="2" key="1">
    <citation type="submission" date="2024-05" db="EMBL/GenBank/DDBJ databases">
        <authorList>
            <person name="Cai S.Y."/>
            <person name="Jin L.M."/>
            <person name="Li H.R."/>
        </authorList>
    </citation>
    <scope>NUCLEOTIDE SEQUENCE</scope>
    <source>
        <strain evidence="2">A5-74</strain>
    </source>
</reference>
<sequence length="87" mass="9456">MFAANEMRDSAARYNGALQAAYFIIAIRAVGLAAGPMIGFDDAAVDSEFFPDTTWRSHLVVNIGTPGPGAWFDRLPRLSYDDAVHHA</sequence>
<dbReference type="EMBL" id="CP159218">
    <property type="protein sequence ID" value="XCG62620.1"/>
    <property type="molecule type" value="Genomic_DNA"/>
</dbReference>
<dbReference type="Gene3D" id="3.40.109.10">
    <property type="entry name" value="NADH Oxidase"/>
    <property type="match status" value="1"/>
</dbReference>
<dbReference type="GO" id="GO:0016491">
    <property type="term" value="F:oxidoreductase activity"/>
    <property type="evidence" value="ECO:0007669"/>
    <property type="project" value="InterPro"/>
</dbReference>
<keyword evidence="1" id="KW-0812">Transmembrane</keyword>
<dbReference type="RefSeq" id="WP_353648235.1">
    <property type="nucleotide sequence ID" value="NZ_CP159218.1"/>
</dbReference>
<keyword evidence="1" id="KW-0472">Membrane</keyword>
<gene>
    <name evidence="2" type="ORF">ABLG96_15465</name>
</gene>
<evidence type="ECO:0000256" key="1">
    <source>
        <dbReference type="SAM" id="Phobius"/>
    </source>
</evidence>
<name>A0AAU8DLT2_9ACTN</name>
<accession>A0AAU8DLT2</accession>
<evidence type="ECO:0008006" key="3">
    <source>
        <dbReference type="Google" id="ProtNLM"/>
    </source>
</evidence>
<dbReference type="AlphaFoldDB" id="A0AAU8DLT2"/>
<dbReference type="PANTHER" id="PTHR43543:SF1">
    <property type="entry name" value="MALONIC SEMIALDEHYDE REDUCTASE RUTE-RELATED"/>
    <property type="match status" value="1"/>
</dbReference>
<evidence type="ECO:0000313" key="2">
    <source>
        <dbReference type="EMBL" id="XCG62620.1"/>
    </source>
</evidence>
<dbReference type="PANTHER" id="PTHR43543">
    <property type="entry name" value="MALONIC SEMIALDEHYDE REDUCTASE RUTE-RELATED"/>
    <property type="match status" value="1"/>
</dbReference>
<keyword evidence="1" id="KW-1133">Transmembrane helix</keyword>
<proteinExistence type="predicted"/>
<protein>
    <recommendedName>
        <fullName evidence="3">Nitroreductase domain-containing protein</fullName>
    </recommendedName>
</protein>
<organism evidence="2">
    <name type="scientific">Nakamurella sp. A5-74</name>
    <dbReference type="NCBI Taxonomy" id="3158264"/>
    <lineage>
        <taxon>Bacteria</taxon>
        <taxon>Bacillati</taxon>
        <taxon>Actinomycetota</taxon>
        <taxon>Actinomycetes</taxon>
        <taxon>Nakamurellales</taxon>
        <taxon>Nakamurellaceae</taxon>
        <taxon>Nakamurella</taxon>
    </lineage>
</organism>
<dbReference type="SUPFAM" id="SSF55469">
    <property type="entry name" value="FMN-dependent nitroreductase-like"/>
    <property type="match status" value="1"/>
</dbReference>
<dbReference type="InterPro" id="IPR000415">
    <property type="entry name" value="Nitroreductase-like"/>
</dbReference>
<feature type="transmembrane region" description="Helical" evidence="1">
    <location>
        <begin position="20"/>
        <end position="40"/>
    </location>
</feature>
<dbReference type="InterPro" id="IPR050461">
    <property type="entry name" value="Nitroreductase_HadB/RutE"/>
</dbReference>